<sequence>MASPRSLKYWQTVTKMDAMDLKNWIENAVLPNLELYLAWWKLIGPKTNVSPLRNLVKSVGRVNKGLGDKDATTLAAEVPTPATIWAHAAYKVLQLLDEQHPNALSAGWNKRMDSALDFLSFLNKTLREQGPLRAQVRKAENVAENFINRTGFSLKPTEEAEETDTPELEDPALPLLSQAISRMKNASFQSPTPGTDTSPTIEIIYRGDSAGMEIESDSNAIMLLSEFLDHVQFNFDLDQRGEAVRALRFASSRKLVDAILDLPLSMPESEPEVWEWDWSNFLEENRGPSGVTIVTVWTEKLEQNNTPELGYPKEGISRVERH</sequence>
<organism evidence="1 2">
    <name type="scientific">Sporormia fimetaria CBS 119925</name>
    <dbReference type="NCBI Taxonomy" id="1340428"/>
    <lineage>
        <taxon>Eukaryota</taxon>
        <taxon>Fungi</taxon>
        <taxon>Dikarya</taxon>
        <taxon>Ascomycota</taxon>
        <taxon>Pezizomycotina</taxon>
        <taxon>Dothideomycetes</taxon>
        <taxon>Pleosporomycetidae</taxon>
        <taxon>Pleosporales</taxon>
        <taxon>Sporormiaceae</taxon>
        <taxon>Sporormia</taxon>
    </lineage>
</organism>
<dbReference type="EMBL" id="MU006621">
    <property type="protein sequence ID" value="KAF2741862.1"/>
    <property type="molecule type" value="Genomic_DNA"/>
</dbReference>
<reference evidence="1" key="1">
    <citation type="journal article" date="2020" name="Stud. Mycol.">
        <title>101 Dothideomycetes genomes: a test case for predicting lifestyles and emergence of pathogens.</title>
        <authorList>
            <person name="Haridas S."/>
            <person name="Albert R."/>
            <person name="Binder M."/>
            <person name="Bloem J."/>
            <person name="Labutti K."/>
            <person name="Salamov A."/>
            <person name="Andreopoulos B."/>
            <person name="Baker S."/>
            <person name="Barry K."/>
            <person name="Bills G."/>
            <person name="Bluhm B."/>
            <person name="Cannon C."/>
            <person name="Castanera R."/>
            <person name="Culley D."/>
            <person name="Daum C."/>
            <person name="Ezra D."/>
            <person name="Gonzalez J."/>
            <person name="Henrissat B."/>
            <person name="Kuo A."/>
            <person name="Liang C."/>
            <person name="Lipzen A."/>
            <person name="Lutzoni F."/>
            <person name="Magnuson J."/>
            <person name="Mondo S."/>
            <person name="Nolan M."/>
            <person name="Ohm R."/>
            <person name="Pangilinan J."/>
            <person name="Park H.-J."/>
            <person name="Ramirez L."/>
            <person name="Alfaro M."/>
            <person name="Sun H."/>
            <person name="Tritt A."/>
            <person name="Yoshinaga Y."/>
            <person name="Zwiers L.-H."/>
            <person name="Turgeon B."/>
            <person name="Goodwin S."/>
            <person name="Spatafora J."/>
            <person name="Crous P."/>
            <person name="Grigoriev I."/>
        </authorList>
    </citation>
    <scope>NUCLEOTIDE SEQUENCE</scope>
    <source>
        <strain evidence="1">CBS 119925</strain>
    </source>
</reference>
<evidence type="ECO:0000313" key="2">
    <source>
        <dbReference type="Proteomes" id="UP000799440"/>
    </source>
</evidence>
<protein>
    <submittedName>
        <fullName evidence="1">Uncharacterized protein</fullName>
    </submittedName>
</protein>
<keyword evidence="2" id="KW-1185">Reference proteome</keyword>
<accession>A0A6A6UU83</accession>
<evidence type="ECO:0000313" key="1">
    <source>
        <dbReference type="EMBL" id="KAF2741862.1"/>
    </source>
</evidence>
<dbReference type="Proteomes" id="UP000799440">
    <property type="component" value="Unassembled WGS sequence"/>
</dbReference>
<gene>
    <name evidence="1" type="ORF">M011DRAFT_513832</name>
</gene>
<dbReference type="AlphaFoldDB" id="A0A6A6UU83"/>
<name>A0A6A6UU83_9PLEO</name>
<proteinExistence type="predicted"/>